<reference evidence="4 5" key="1">
    <citation type="submission" date="2020-08" db="EMBL/GenBank/DDBJ databases">
        <title>Novel species isolated from subtropical streams in China.</title>
        <authorList>
            <person name="Lu H."/>
        </authorList>
    </citation>
    <scope>NUCLEOTIDE SEQUENCE [LARGE SCALE GENOMIC DNA]</scope>
    <source>
        <strain evidence="4 5">LX15W</strain>
    </source>
</reference>
<dbReference type="InterPro" id="IPR016181">
    <property type="entry name" value="Acyl_CoA_acyltransferase"/>
</dbReference>
<comment type="caution">
    <text evidence="4">The sequence shown here is derived from an EMBL/GenBank/DDBJ whole genome shotgun (WGS) entry which is preliminary data.</text>
</comment>
<keyword evidence="2" id="KW-0012">Acyltransferase</keyword>
<dbReference type="PANTHER" id="PTHR43877">
    <property type="entry name" value="AMINOALKYLPHOSPHONATE N-ACETYLTRANSFERASE-RELATED-RELATED"/>
    <property type="match status" value="1"/>
</dbReference>
<dbReference type="InterPro" id="IPR050832">
    <property type="entry name" value="Bact_Acetyltransf"/>
</dbReference>
<evidence type="ECO:0000256" key="1">
    <source>
        <dbReference type="ARBA" id="ARBA00022679"/>
    </source>
</evidence>
<name>A0ABR6YAJ5_9BURK</name>
<dbReference type="CDD" id="cd04301">
    <property type="entry name" value="NAT_SF"/>
    <property type="match status" value="1"/>
</dbReference>
<keyword evidence="5" id="KW-1185">Reference proteome</keyword>
<proteinExistence type="predicted"/>
<evidence type="ECO:0000313" key="4">
    <source>
        <dbReference type="EMBL" id="MBC3873608.1"/>
    </source>
</evidence>
<dbReference type="Proteomes" id="UP000624279">
    <property type="component" value="Unassembled WGS sequence"/>
</dbReference>
<evidence type="ECO:0000256" key="2">
    <source>
        <dbReference type="ARBA" id="ARBA00023315"/>
    </source>
</evidence>
<accession>A0ABR6YAJ5</accession>
<dbReference type="RefSeq" id="WP_186941632.1">
    <property type="nucleotide sequence ID" value="NZ_JACOGA010000006.1"/>
</dbReference>
<keyword evidence="1" id="KW-0808">Transferase</keyword>
<sequence>MPPHTIRPAISEDSAALSRLLTELGHPTSDADLRQRWPAWVEQGNHALVAVQSDGGLHGLITLHSMIVLHRPRPVGRVTSLVVDSTVRGQGIGCALMAAAESYFLQAGCGLVEITSHQCLVDAHAFYQQLGYARTGIRLAKELPAT</sequence>
<dbReference type="PANTHER" id="PTHR43877:SF2">
    <property type="entry name" value="AMINOALKYLPHOSPHONATE N-ACETYLTRANSFERASE-RELATED"/>
    <property type="match status" value="1"/>
</dbReference>
<evidence type="ECO:0000313" key="5">
    <source>
        <dbReference type="Proteomes" id="UP000624279"/>
    </source>
</evidence>
<gene>
    <name evidence="4" type="ORF">H8K55_08415</name>
</gene>
<organism evidence="4 5">
    <name type="scientific">Undibacterium flavidum</name>
    <dbReference type="NCBI Taxonomy" id="2762297"/>
    <lineage>
        <taxon>Bacteria</taxon>
        <taxon>Pseudomonadati</taxon>
        <taxon>Pseudomonadota</taxon>
        <taxon>Betaproteobacteria</taxon>
        <taxon>Burkholderiales</taxon>
        <taxon>Oxalobacteraceae</taxon>
        <taxon>Undibacterium</taxon>
    </lineage>
</organism>
<dbReference type="PROSITE" id="PS51186">
    <property type="entry name" value="GNAT"/>
    <property type="match status" value="1"/>
</dbReference>
<dbReference type="InterPro" id="IPR000182">
    <property type="entry name" value="GNAT_dom"/>
</dbReference>
<feature type="domain" description="N-acetyltransferase" evidence="3">
    <location>
        <begin position="4"/>
        <end position="146"/>
    </location>
</feature>
<dbReference type="EMBL" id="JACOGA010000006">
    <property type="protein sequence ID" value="MBC3873608.1"/>
    <property type="molecule type" value="Genomic_DNA"/>
</dbReference>
<dbReference type="SUPFAM" id="SSF55729">
    <property type="entry name" value="Acyl-CoA N-acyltransferases (Nat)"/>
    <property type="match status" value="1"/>
</dbReference>
<dbReference type="Pfam" id="PF00583">
    <property type="entry name" value="Acetyltransf_1"/>
    <property type="match status" value="1"/>
</dbReference>
<protein>
    <submittedName>
        <fullName evidence="4">GNAT family N-acetyltransferase</fullName>
    </submittedName>
</protein>
<dbReference type="Gene3D" id="3.40.630.30">
    <property type="match status" value="1"/>
</dbReference>
<evidence type="ECO:0000259" key="3">
    <source>
        <dbReference type="PROSITE" id="PS51186"/>
    </source>
</evidence>